<evidence type="ECO:0000313" key="1">
    <source>
        <dbReference type="EMBL" id="MEC4723095.1"/>
    </source>
</evidence>
<comment type="caution">
    <text evidence="1">The sequence shown here is derived from an EMBL/GenBank/DDBJ whole genome shotgun (WGS) entry which is preliminary data.</text>
</comment>
<organism evidence="1 2">
    <name type="scientific">Noviherbaspirillum album</name>
    <dbReference type="NCBI Taxonomy" id="3080276"/>
    <lineage>
        <taxon>Bacteria</taxon>
        <taxon>Pseudomonadati</taxon>
        <taxon>Pseudomonadota</taxon>
        <taxon>Betaproteobacteria</taxon>
        <taxon>Burkholderiales</taxon>
        <taxon>Oxalobacteraceae</taxon>
        <taxon>Noviherbaspirillum</taxon>
    </lineage>
</organism>
<evidence type="ECO:0000313" key="2">
    <source>
        <dbReference type="Proteomes" id="UP001352263"/>
    </source>
</evidence>
<accession>A0ABU6JHF4</accession>
<keyword evidence="2" id="KW-1185">Reference proteome</keyword>
<reference evidence="1 2" key="1">
    <citation type="submission" date="2023-10" db="EMBL/GenBank/DDBJ databases">
        <title>Noviherbaspirillum sp. CPCC 100848 genome assembly.</title>
        <authorList>
            <person name="Li X.Y."/>
            <person name="Fang X.M."/>
        </authorList>
    </citation>
    <scope>NUCLEOTIDE SEQUENCE [LARGE SCALE GENOMIC DNA]</scope>
    <source>
        <strain evidence="1 2">CPCC 100848</strain>
    </source>
</reference>
<name>A0ABU6JHF4_9BURK</name>
<gene>
    <name evidence="1" type="ORF">RY831_28440</name>
</gene>
<dbReference type="Proteomes" id="UP001352263">
    <property type="component" value="Unassembled WGS sequence"/>
</dbReference>
<dbReference type="EMBL" id="JAWIIV010000043">
    <property type="protein sequence ID" value="MEC4723095.1"/>
    <property type="molecule type" value="Genomic_DNA"/>
</dbReference>
<dbReference type="InterPro" id="IPR005358">
    <property type="entry name" value="Puta_zinc/iron-chelating_dom"/>
</dbReference>
<protein>
    <submittedName>
        <fullName evidence="1">YkgJ family cysteine cluster protein</fullName>
    </submittedName>
</protein>
<proteinExistence type="predicted"/>
<sequence>MEDIFARIDARKAALEERVPAVTRQIDQAFAPSEPALMAKLQRVLAESGSRRNKIIRIQALVSEVRSYAGEHAACKQGCSACCKQRVMMSQTEADAIGHAIGRPAVQLRPDYVPPRIHDFGRDTPCTFLVDDACSIYEHRPFVCRNYISLDVDPLLCGFENWDLNKAGDKRFTPVPHLDPGPLLTAYQKVAGQDRIGDIRAFFPPGPKGA</sequence>
<dbReference type="RefSeq" id="WP_326509717.1">
    <property type="nucleotide sequence ID" value="NZ_JAWIIV010000043.1"/>
</dbReference>
<dbReference type="Pfam" id="PF03692">
    <property type="entry name" value="CxxCxxCC"/>
    <property type="match status" value="1"/>
</dbReference>